<evidence type="ECO:0008006" key="9">
    <source>
        <dbReference type="Google" id="ProtNLM"/>
    </source>
</evidence>
<proteinExistence type="predicted"/>
<evidence type="ECO:0000313" key="8">
    <source>
        <dbReference type="Proteomes" id="UP000287352"/>
    </source>
</evidence>
<evidence type="ECO:0000256" key="6">
    <source>
        <dbReference type="SAM" id="Phobius"/>
    </source>
</evidence>
<keyword evidence="8" id="KW-1185">Reference proteome</keyword>
<feature type="transmembrane region" description="Helical" evidence="6">
    <location>
        <begin position="310"/>
        <end position="330"/>
    </location>
</feature>
<keyword evidence="3 6" id="KW-0812">Transmembrane</keyword>
<dbReference type="AlphaFoldDB" id="A0A402A349"/>
<feature type="transmembrane region" description="Helical" evidence="6">
    <location>
        <begin position="44"/>
        <end position="65"/>
    </location>
</feature>
<comment type="caution">
    <text evidence="7">The sequence shown here is derived from an EMBL/GenBank/DDBJ whole genome shotgun (WGS) entry which is preliminary data.</text>
</comment>
<feature type="transmembrane region" description="Helical" evidence="6">
    <location>
        <begin position="12"/>
        <end position="32"/>
    </location>
</feature>
<evidence type="ECO:0000256" key="1">
    <source>
        <dbReference type="ARBA" id="ARBA00004651"/>
    </source>
</evidence>
<evidence type="ECO:0000256" key="4">
    <source>
        <dbReference type="ARBA" id="ARBA00022989"/>
    </source>
</evidence>
<evidence type="ECO:0000256" key="2">
    <source>
        <dbReference type="ARBA" id="ARBA00022475"/>
    </source>
</evidence>
<keyword evidence="4 6" id="KW-1133">Transmembrane helix</keyword>
<dbReference type="RefSeq" id="WP_126581100.1">
    <property type="nucleotide sequence ID" value="NZ_BIFR01000001.1"/>
</dbReference>
<evidence type="ECO:0000313" key="7">
    <source>
        <dbReference type="EMBL" id="GCE13588.1"/>
    </source>
</evidence>
<comment type="subcellular location">
    <subcellularLocation>
        <location evidence="1">Cell membrane</location>
        <topology evidence="1">Multi-pass membrane protein</topology>
    </subcellularLocation>
</comment>
<feature type="transmembrane region" description="Helical" evidence="6">
    <location>
        <begin position="85"/>
        <end position="111"/>
    </location>
</feature>
<dbReference type="NCBIfam" id="TIGR00374">
    <property type="entry name" value="flippase-like domain"/>
    <property type="match status" value="1"/>
</dbReference>
<evidence type="ECO:0000256" key="3">
    <source>
        <dbReference type="ARBA" id="ARBA00022692"/>
    </source>
</evidence>
<gene>
    <name evidence="7" type="ORF">KTT_34470</name>
</gene>
<dbReference type="PANTHER" id="PTHR39087">
    <property type="entry name" value="UPF0104 MEMBRANE PROTEIN MJ1595"/>
    <property type="match status" value="1"/>
</dbReference>
<keyword evidence="5 6" id="KW-0472">Membrane</keyword>
<feature type="transmembrane region" description="Helical" evidence="6">
    <location>
        <begin position="253"/>
        <end position="271"/>
    </location>
</feature>
<evidence type="ECO:0000256" key="5">
    <source>
        <dbReference type="ARBA" id="ARBA00023136"/>
    </source>
</evidence>
<keyword evidence="2" id="KW-1003">Cell membrane</keyword>
<accession>A0A402A349</accession>
<dbReference type="PANTHER" id="PTHR39087:SF2">
    <property type="entry name" value="UPF0104 MEMBRANE PROTEIN MJ1595"/>
    <property type="match status" value="1"/>
</dbReference>
<feature type="transmembrane region" description="Helical" evidence="6">
    <location>
        <begin position="156"/>
        <end position="179"/>
    </location>
</feature>
<feature type="transmembrane region" description="Helical" evidence="6">
    <location>
        <begin position="223"/>
        <end position="247"/>
    </location>
</feature>
<name>A0A402A349_9CHLR</name>
<dbReference type="InterPro" id="IPR022791">
    <property type="entry name" value="L-PG_synthase/AglD"/>
</dbReference>
<dbReference type="OrthoDB" id="161798at2"/>
<sequence>MKRTLSNPAVKIILGLLLGVGLLLLISRFVNFADSLSVIQQHLLTPRGILFALLGGCSFLTAFAIRGVRWRLFLNAVGSIRVITAIRIAFISIFLNFLLVTGSGEIARALILKRTANIPISRSLPTIAMDRSLDLLPALGIIAIVPFLGLQLDFKIWIVLALVVGLLCGLICFIGLTVWKRTVAIMVLHKISSLFPKKLGKKIEDFATNLVDSLIVAASHPKAFLPAIVLTCLALLCDGLFAMFIFWAIGLPISFRMAIFGYTVFNMYTILPTPPGQLGSNEAVGLLIFTGLLHLPAAKVTAMFVVSHPWAALLMSTAGLISMKTLGLTLTMTLKMEPQESPVEEPLALPLDIPLKANYIEIIDDDPDITEKLTAVRLRSTPV</sequence>
<feature type="transmembrane region" description="Helical" evidence="6">
    <location>
        <begin position="132"/>
        <end position="150"/>
    </location>
</feature>
<dbReference type="Proteomes" id="UP000287352">
    <property type="component" value="Unassembled WGS sequence"/>
</dbReference>
<organism evidence="7 8">
    <name type="scientific">Tengunoibacter tsumagoiensis</name>
    <dbReference type="NCBI Taxonomy" id="2014871"/>
    <lineage>
        <taxon>Bacteria</taxon>
        <taxon>Bacillati</taxon>
        <taxon>Chloroflexota</taxon>
        <taxon>Ktedonobacteria</taxon>
        <taxon>Ktedonobacterales</taxon>
        <taxon>Dictyobacteraceae</taxon>
        <taxon>Tengunoibacter</taxon>
    </lineage>
</organism>
<dbReference type="EMBL" id="BIFR01000001">
    <property type="protein sequence ID" value="GCE13588.1"/>
    <property type="molecule type" value="Genomic_DNA"/>
</dbReference>
<reference evidence="8" key="1">
    <citation type="submission" date="2018-12" db="EMBL/GenBank/DDBJ databases">
        <title>Tengunoibacter tsumagoiensis gen. nov., sp. nov., Dictyobacter kobayashii sp. nov., D. alpinus sp. nov., and D. joshuensis sp. nov. and description of Dictyobacteraceae fam. nov. within the order Ktedonobacterales isolated from Tengu-no-mugimeshi.</title>
        <authorList>
            <person name="Wang C.M."/>
            <person name="Zheng Y."/>
            <person name="Sakai Y."/>
            <person name="Toyoda A."/>
            <person name="Minakuchi Y."/>
            <person name="Abe K."/>
            <person name="Yokota A."/>
            <person name="Yabe S."/>
        </authorList>
    </citation>
    <scope>NUCLEOTIDE SEQUENCE [LARGE SCALE GENOMIC DNA]</scope>
    <source>
        <strain evidence="8">Uno3</strain>
    </source>
</reference>
<protein>
    <recommendedName>
        <fullName evidence="9">Flippase-like domain-containing protein</fullName>
    </recommendedName>
</protein>
<dbReference type="Pfam" id="PF03706">
    <property type="entry name" value="LPG_synthase_TM"/>
    <property type="match status" value="1"/>
</dbReference>
<dbReference type="GO" id="GO:0005886">
    <property type="term" value="C:plasma membrane"/>
    <property type="evidence" value="ECO:0007669"/>
    <property type="project" value="UniProtKB-SubCell"/>
</dbReference>